<evidence type="ECO:0000313" key="1">
    <source>
        <dbReference type="EMBL" id="SVC34321.1"/>
    </source>
</evidence>
<reference evidence="1" key="1">
    <citation type="submission" date="2018-05" db="EMBL/GenBank/DDBJ databases">
        <authorList>
            <person name="Lanie J.A."/>
            <person name="Ng W.-L."/>
            <person name="Kazmierczak K.M."/>
            <person name="Andrzejewski T.M."/>
            <person name="Davidsen T.M."/>
            <person name="Wayne K.J."/>
            <person name="Tettelin H."/>
            <person name="Glass J.I."/>
            <person name="Rusch D."/>
            <person name="Podicherti R."/>
            <person name="Tsui H.-C.T."/>
            <person name="Winkler M.E."/>
        </authorList>
    </citation>
    <scope>NUCLEOTIDE SEQUENCE</scope>
</reference>
<dbReference type="EMBL" id="UINC01086134">
    <property type="protein sequence ID" value="SVC34321.1"/>
    <property type="molecule type" value="Genomic_DNA"/>
</dbReference>
<protein>
    <recommendedName>
        <fullName evidence="2">SPOR domain-containing protein</fullName>
    </recommendedName>
</protein>
<gene>
    <name evidence="1" type="ORF">METZ01_LOCUS287175</name>
</gene>
<sequence length="203" mass="22466">MFLKWKFRTWFAGCIVVGVVALFGFVVWRAAAIQAQLPSFTALPVIVAPSGPARVPPDAPGGLQVLHQDKTVFDLFEGGKKVRRPEKLLSRADTPLEVSTETEAKEISEVAMATDVVKRTELKTGMAVAARSKPRDDMPLPEITERNIVVPIHVEGEEDWERVASSSNSSLDFRYGVQLASFRSLDAAEAAWEKIFIRVPYLL</sequence>
<proteinExistence type="predicted"/>
<accession>A0A382LHH0</accession>
<name>A0A382LHH0_9ZZZZ</name>
<evidence type="ECO:0008006" key="2">
    <source>
        <dbReference type="Google" id="ProtNLM"/>
    </source>
</evidence>
<organism evidence="1">
    <name type="scientific">marine metagenome</name>
    <dbReference type="NCBI Taxonomy" id="408172"/>
    <lineage>
        <taxon>unclassified sequences</taxon>
        <taxon>metagenomes</taxon>
        <taxon>ecological metagenomes</taxon>
    </lineage>
</organism>
<dbReference type="AlphaFoldDB" id="A0A382LHH0"/>
<feature type="non-terminal residue" evidence="1">
    <location>
        <position position="203"/>
    </location>
</feature>